<dbReference type="Proteomes" id="UP000503640">
    <property type="component" value="Unassembled WGS sequence"/>
</dbReference>
<dbReference type="InterPro" id="IPR009664">
    <property type="entry name" value="Ppnp"/>
</dbReference>
<name>A0A7I9VJJ0_9BACT</name>
<dbReference type="InterPro" id="IPR011051">
    <property type="entry name" value="RmlC_Cupin_sf"/>
</dbReference>
<organism evidence="4 5">
    <name type="scientific">Anaeromyxobacter diazotrophicus</name>
    <dbReference type="NCBI Taxonomy" id="2590199"/>
    <lineage>
        <taxon>Bacteria</taxon>
        <taxon>Pseudomonadati</taxon>
        <taxon>Myxococcota</taxon>
        <taxon>Myxococcia</taxon>
        <taxon>Myxococcales</taxon>
        <taxon>Cystobacterineae</taxon>
        <taxon>Anaeromyxobacteraceae</taxon>
        <taxon>Anaeromyxobacter</taxon>
    </lineage>
</organism>
<evidence type="ECO:0000313" key="5">
    <source>
        <dbReference type="Proteomes" id="UP000503640"/>
    </source>
</evidence>
<comment type="catalytic activity">
    <reaction evidence="3">
        <text>a purine D-ribonucleoside + phosphate = a purine nucleobase + alpha-D-ribose 1-phosphate</text>
        <dbReference type="Rhea" id="RHEA:19805"/>
        <dbReference type="ChEBI" id="CHEBI:26386"/>
        <dbReference type="ChEBI" id="CHEBI:43474"/>
        <dbReference type="ChEBI" id="CHEBI:57720"/>
        <dbReference type="ChEBI" id="CHEBI:142355"/>
        <dbReference type="EC" id="2.4.2.1"/>
    </reaction>
</comment>
<dbReference type="SUPFAM" id="SSF51182">
    <property type="entry name" value="RmlC-like cupins"/>
    <property type="match status" value="1"/>
</dbReference>
<dbReference type="EC" id="2.4.2.1" evidence="3"/>
<dbReference type="PANTHER" id="PTHR36540:SF1">
    <property type="entry name" value="PYRIMIDINE_PURINE NUCLEOSIDE PHOSPHORYLASE"/>
    <property type="match status" value="1"/>
</dbReference>
<proteinExistence type="inferred from homology"/>
<reference evidence="5" key="1">
    <citation type="journal article" date="2020" name="Appl. Environ. Microbiol.">
        <title>Diazotrophic Anaeromyxobacter Isolates from Soils.</title>
        <authorList>
            <person name="Masuda Y."/>
            <person name="Yamanaka H."/>
            <person name="Xu Z.X."/>
            <person name="Shiratori Y."/>
            <person name="Aono T."/>
            <person name="Amachi S."/>
            <person name="Senoo K."/>
            <person name="Itoh H."/>
        </authorList>
    </citation>
    <scope>NUCLEOTIDE SEQUENCE [LARGE SCALE GENOMIC DNA]</scope>
    <source>
        <strain evidence="5">R267</strain>
    </source>
</reference>
<dbReference type="EMBL" id="BJTG01000003">
    <property type="protein sequence ID" value="GEJ56586.1"/>
    <property type="molecule type" value="Genomic_DNA"/>
</dbReference>
<dbReference type="HAMAP" id="MF_01537">
    <property type="entry name" value="Nucleos_phosphorylase_PpnP"/>
    <property type="match status" value="1"/>
</dbReference>
<comment type="catalytic activity">
    <reaction evidence="3">
        <text>inosine + phosphate = alpha-D-ribose 1-phosphate + hypoxanthine</text>
        <dbReference type="Rhea" id="RHEA:27646"/>
        <dbReference type="ChEBI" id="CHEBI:17368"/>
        <dbReference type="ChEBI" id="CHEBI:17596"/>
        <dbReference type="ChEBI" id="CHEBI:43474"/>
        <dbReference type="ChEBI" id="CHEBI:57720"/>
        <dbReference type="EC" id="2.4.2.1"/>
    </reaction>
</comment>
<dbReference type="GO" id="GO:0005829">
    <property type="term" value="C:cytosol"/>
    <property type="evidence" value="ECO:0007669"/>
    <property type="project" value="TreeGrafter"/>
</dbReference>
<dbReference type="RefSeq" id="WP_176064094.1">
    <property type="nucleotide sequence ID" value="NZ_BJTG01000003.1"/>
</dbReference>
<dbReference type="InterPro" id="IPR014710">
    <property type="entry name" value="RmlC-like_jellyroll"/>
</dbReference>
<comment type="catalytic activity">
    <reaction evidence="3">
        <text>adenosine + phosphate = alpha-D-ribose 1-phosphate + adenine</text>
        <dbReference type="Rhea" id="RHEA:27642"/>
        <dbReference type="ChEBI" id="CHEBI:16335"/>
        <dbReference type="ChEBI" id="CHEBI:16708"/>
        <dbReference type="ChEBI" id="CHEBI:43474"/>
        <dbReference type="ChEBI" id="CHEBI:57720"/>
        <dbReference type="EC" id="2.4.2.1"/>
    </reaction>
</comment>
<sequence length="93" mass="10072">MLAHKTYFEGKVQSVGFERNGRRATVGVVDAGEFHFGTEAAERMTVVSGELWAKLPGESAWRAFPAGTTFEVPAKSGFDVKASVPAAYLCEFL</sequence>
<keyword evidence="2 3" id="KW-0808">Transferase</keyword>
<comment type="similarity">
    <text evidence="3">Belongs to the nucleoside phosphorylase PpnP family.</text>
</comment>
<keyword evidence="1 3" id="KW-0328">Glycosyltransferase</keyword>
<dbReference type="PANTHER" id="PTHR36540">
    <property type="entry name" value="PYRIMIDINE/PURINE NUCLEOSIDE PHOSPHORYLASE"/>
    <property type="match status" value="1"/>
</dbReference>
<comment type="catalytic activity">
    <reaction evidence="3">
        <text>uridine + phosphate = alpha-D-ribose 1-phosphate + uracil</text>
        <dbReference type="Rhea" id="RHEA:24388"/>
        <dbReference type="ChEBI" id="CHEBI:16704"/>
        <dbReference type="ChEBI" id="CHEBI:17568"/>
        <dbReference type="ChEBI" id="CHEBI:43474"/>
        <dbReference type="ChEBI" id="CHEBI:57720"/>
        <dbReference type="EC" id="2.4.2.2"/>
    </reaction>
</comment>
<comment type="catalytic activity">
    <reaction evidence="3">
        <text>xanthosine + phosphate = alpha-D-ribose 1-phosphate + xanthine</text>
        <dbReference type="Rhea" id="RHEA:27638"/>
        <dbReference type="ChEBI" id="CHEBI:17712"/>
        <dbReference type="ChEBI" id="CHEBI:18107"/>
        <dbReference type="ChEBI" id="CHEBI:43474"/>
        <dbReference type="ChEBI" id="CHEBI:57720"/>
        <dbReference type="EC" id="2.4.2.1"/>
    </reaction>
</comment>
<comment type="catalytic activity">
    <reaction evidence="3">
        <text>cytidine + phosphate = cytosine + alpha-D-ribose 1-phosphate</text>
        <dbReference type="Rhea" id="RHEA:52540"/>
        <dbReference type="ChEBI" id="CHEBI:16040"/>
        <dbReference type="ChEBI" id="CHEBI:17562"/>
        <dbReference type="ChEBI" id="CHEBI:43474"/>
        <dbReference type="ChEBI" id="CHEBI:57720"/>
        <dbReference type="EC" id="2.4.2.2"/>
    </reaction>
</comment>
<dbReference type="Gene3D" id="2.60.120.10">
    <property type="entry name" value="Jelly Rolls"/>
    <property type="match status" value="1"/>
</dbReference>
<gene>
    <name evidence="3" type="primary">ppnP</name>
    <name evidence="4" type="ORF">AMYX_13270</name>
</gene>
<comment type="catalytic activity">
    <reaction evidence="3">
        <text>thymidine + phosphate = 2-deoxy-alpha-D-ribose 1-phosphate + thymine</text>
        <dbReference type="Rhea" id="RHEA:16037"/>
        <dbReference type="ChEBI" id="CHEBI:17748"/>
        <dbReference type="ChEBI" id="CHEBI:17821"/>
        <dbReference type="ChEBI" id="CHEBI:43474"/>
        <dbReference type="ChEBI" id="CHEBI:57259"/>
        <dbReference type="EC" id="2.4.2.2"/>
    </reaction>
</comment>
<comment type="catalytic activity">
    <reaction evidence="3">
        <text>guanosine + phosphate = alpha-D-ribose 1-phosphate + guanine</text>
        <dbReference type="Rhea" id="RHEA:13233"/>
        <dbReference type="ChEBI" id="CHEBI:16235"/>
        <dbReference type="ChEBI" id="CHEBI:16750"/>
        <dbReference type="ChEBI" id="CHEBI:43474"/>
        <dbReference type="ChEBI" id="CHEBI:57720"/>
        <dbReference type="EC" id="2.4.2.1"/>
    </reaction>
</comment>
<dbReference type="Pfam" id="PF06865">
    <property type="entry name" value="Ppnp"/>
    <property type="match status" value="1"/>
</dbReference>
<dbReference type="EC" id="2.4.2.2" evidence="3"/>
<protein>
    <recommendedName>
        <fullName evidence="3">Pyrimidine/purine nucleoside phosphorylase</fullName>
        <ecNumber evidence="3">2.4.2.1</ecNumber>
        <ecNumber evidence="3">2.4.2.2</ecNumber>
    </recommendedName>
    <alternativeName>
        <fullName evidence="3">Adenosine phosphorylase</fullName>
    </alternativeName>
    <alternativeName>
        <fullName evidence="3">Cytidine phosphorylase</fullName>
    </alternativeName>
    <alternativeName>
        <fullName evidence="3">Guanosine phosphorylase</fullName>
    </alternativeName>
    <alternativeName>
        <fullName evidence="3">Inosine phosphorylase</fullName>
    </alternativeName>
    <alternativeName>
        <fullName evidence="3">Thymidine phosphorylase</fullName>
    </alternativeName>
    <alternativeName>
        <fullName evidence="3">Uridine phosphorylase</fullName>
    </alternativeName>
    <alternativeName>
        <fullName evidence="3">Xanthosine phosphorylase</fullName>
    </alternativeName>
</protein>
<dbReference type="AlphaFoldDB" id="A0A7I9VJJ0"/>
<evidence type="ECO:0000256" key="1">
    <source>
        <dbReference type="ARBA" id="ARBA00022676"/>
    </source>
</evidence>
<dbReference type="GO" id="GO:0016154">
    <property type="term" value="F:pyrimidine-nucleoside phosphorylase activity"/>
    <property type="evidence" value="ECO:0007669"/>
    <property type="project" value="UniProtKB-UniRule"/>
</dbReference>
<evidence type="ECO:0000313" key="4">
    <source>
        <dbReference type="EMBL" id="GEJ56586.1"/>
    </source>
</evidence>
<evidence type="ECO:0000256" key="3">
    <source>
        <dbReference type="HAMAP-Rule" id="MF_01537"/>
    </source>
</evidence>
<keyword evidence="5" id="KW-1185">Reference proteome</keyword>
<dbReference type="GO" id="GO:0004731">
    <property type="term" value="F:purine-nucleoside phosphorylase activity"/>
    <property type="evidence" value="ECO:0007669"/>
    <property type="project" value="UniProtKB-UniRule"/>
</dbReference>
<comment type="caution">
    <text evidence="4">The sequence shown here is derived from an EMBL/GenBank/DDBJ whole genome shotgun (WGS) entry which is preliminary data.</text>
</comment>
<comment type="function">
    <text evidence="3">Catalyzes the phosphorolysis of diverse nucleosides, yielding D-ribose 1-phosphate and the respective free bases. Can use uridine, adenosine, guanosine, cytidine, thymidine, inosine and xanthosine as substrates. Also catalyzes the reverse reactions.</text>
</comment>
<accession>A0A7I9VJJ0</accession>
<evidence type="ECO:0000256" key="2">
    <source>
        <dbReference type="ARBA" id="ARBA00022679"/>
    </source>
</evidence>